<feature type="domain" description="D-isomer specific 2-hydroxyacid dehydrogenase catalytic" evidence="8">
    <location>
        <begin position="1000"/>
        <end position="1289"/>
    </location>
</feature>
<sequence>MVQSSAAGVLALLSEPEPVLKEHALRALNALVPQFWAEISEQIELIESLYESSELSKEAHDAAALLASKVYYYLGEYDEALSFALSAGAAFEAEASNPQYVEYVETVISKAIDRYVHARTQEKTDGEGKIDPKLQVIIEGIFRKCLRDGEYKQAIGIALESRRLDVVSHVYETTKDVSLLSYTMEAVLDTGFSLSYRDQVLKFLLPLFPPPASESTHVQSLTRILVTLSSSALTIPLLTSLVPGNKLLAYQFAFDLAEGGSQEFLEAIRTELPNGEGEAEAIYTTLRKILGGQESVKLFLEFLKLNNKTDILILKHTKESLEPRSSIYHNALTLQNAFMHAGTTSDIFLRENLEWLGLASNWSKFTATAALGVIHKGHFQEGMNILGPYLPQANGGDTGIPGASYSEGGALYALGLIHAGCGSGRQVEGYLRDALKSATAEVVQHGAALGLGVAGMGGKSSDSYEDLKQALFSSDSAIAGEAAGYAMGLVMLGTGNEDTSDEMVTYAKETQHEKIIRGLAVGLAFTYYGRQEQADSMVAKLLDEKDPILRYGGVYTLALAYAGTANNVAVRKLLHIAVSDTSDDVRRAAVTSLAFLLFKNPSQVPRIVQLLSESYNPHVRCGATLALGIACAGTGLQDAIEILEPMTKDSVDFVRQGAFIALGMVLVEQSEASSPSLASTRALYNKIIADKHEDPMARFGAALGQGLIDAGGRNVTISLSSRAGSKNTRAIVGMVLFCQFWYWYPLAHCAALAFEPTGIVGVDGDLKAPKFDFVSNARPSLFAYPSATKAPKKETVTKVATAVLSTTAKAKAREKKKAAEEEAMETDEKEQKKDTDVEMKADDTTSGKHGDVSPLSGSLSNLAEGSTAPETRPKRKPEPAFETLSNFSRVVPAQLPYLTFPPDGRYQPVRAVSTVTTPPKTAPKAGALPKQMGGGGILVVSDQRPGEPAEFIPFTTIVDPNAVPAAAAPAAGGATAASSQPHIALDENAPEVGPPGSFEERVSIDVFTDTISDEDALVARLEPYQIICAMRERTKFRASLLDRLPNLAFIATTGRKNAGIDVAYAKSKGVLVSGTDGGGNSTLEHIWALILAAARHIATEDSGVKACRQLWQSTIPIGLRGKTLGLVGVGYLGQSTAKIALAFGMKVIGWSPNLTPERAEAAGVGFVKSKAELLQSSDIVSIHMVLSERTHHLITAEDLALLKRTAIFINTSRGPIVDEDALVEVIRKKGIAAAGLDVFDLEPLPLDHPLRGLDNVTLSPHMGYVSDDNYKVFWSQTVENIAAFLEGAPRRLIDG</sequence>
<feature type="domain" description="26S proteasome regulatory subunit RPN2 C-terminal" evidence="10">
    <location>
        <begin position="757"/>
        <end position="912"/>
    </location>
</feature>
<dbReference type="SUPFAM" id="SSF52283">
    <property type="entry name" value="Formate/glycerate dehydrogenase catalytic domain-like"/>
    <property type="match status" value="1"/>
</dbReference>
<dbReference type="InterPro" id="IPR048570">
    <property type="entry name" value="PSMD1_RPN2_N"/>
</dbReference>
<comment type="caution">
    <text evidence="12">The sequence shown here is derived from an EMBL/GenBank/DDBJ whole genome shotgun (WGS) entry which is preliminary data.</text>
</comment>
<dbReference type="Pfam" id="PF21505">
    <property type="entry name" value="RPN2_N"/>
    <property type="match status" value="1"/>
</dbReference>
<keyword evidence="5" id="KW-0647">Proteasome</keyword>
<feature type="domain" description="26S proteasome non-ATPase regulatory subunit 1/RPN2 N-terminal" evidence="11">
    <location>
        <begin position="5"/>
        <end position="307"/>
    </location>
</feature>
<dbReference type="PROSITE" id="PS00671">
    <property type="entry name" value="D_2_HYDROXYACID_DH_3"/>
    <property type="match status" value="1"/>
</dbReference>
<evidence type="ECO:0000313" key="13">
    <source>
        <dbReference type="Proteomes" id="UP000813824"/>
    </source>
</evidence>
<dbReference type="Gene3D" id="1.25.10.10">
    <property type="entry name" value="Leucine-rich Repeat Variant"/>
    <property type="match status" value="1"/>
</dbReference>
<protein>
    <recommendedName>
        <fullName evidence="3">26S proteasome regulatory subunit RPN2</fullName>
    </recommendedName>
</protein>
<comment type="similarity">
    <text evidence="2">Belongs to the proteasome subunit S1 family.</text>
</comment>
<feature type="compositionally biased region" description="Polar residues" evidence="7">
    <location>
        <begin position="855"/>
        <end position="864"/>
    </location>
</feature>
<feature type="region of interest" description="Disordered" evidence="7">
    <location>
        <begin position="810"/>
        <end position="879"/>
    </location>
</feature>
<dbReference type="InterPro" id="IPR016024">
    <property type="entry name" value="ARM-type_fold"/>
</dbReference>
<dbReference type="InterPro" id="IPR006139">
    <property type="entry name" value="D-isomer_2_OHA_DH_cat_dom"/>
</dbReference>
<dbReference type="Gene3D" id="3.40.50.720">
    <property type="entry name" value="NAD(P)-binding Rossmann-like Domain"/>
    <property type="match status" value="2"/>
</dbReference>
<dbReference type="OrthoDB" id="261572at2759"/>
<dbReference type="PANTHER" id="PTHR10943:SF2">
    <property type="entry name" value="26S PROTEASOME NON-ATPASE REGULATORY SUBUNIT 1"/>
    <property type="match status" value="1"/>
</dbReference>
<dbReference type="EMBL" id="JAEVFJ010000009">
    <property type="protein sequence ID" value="KAH8102533.1"/>
    <property type="molecule type" value="Genomic_DNA"/>
</dbReference>
<evidence type="ECO:0000259" key="11">
    <source>
        <dbReference type="Pfam" id="PF21505"/>
    </source>
</evidence>
<dbReference type="GO" id="GO:0005634">
    <property type="term" value="C:nucleus"/>
    <property type="evidence" value="ECO:0007669"/>
    <property type="project" value="TreeGrafter"/>
</dbReference>
<organism evidence="12 13">
    <name type="scientific">Cristinia sonorae</name>
    <dbReference type="NCBI Taxonomy" id="1940300"/>
    <lineage>
        <taxon>Eukaryota</taxon>
        <taxon>Fungi</taxon>
        <taxon>Dikarya</taxon>
        <taxon>Basidiomycota</taxon>
        <taxon>Agaricomycotina</taxon>
        <taxon>Agaricomycetes</taxon>
        <taxon>Agaricomycetidae</taxon>
        <taxon>Agaricales</taxon>
        <taxon>Pleurotineae</taxon>
        <taxon>Stephanosporaceae</taxon>
        <taxon>Cristinia</taxon>
    </lineage>
</organism>
<evidence type="ECO:0000259" key="9">
    <source>
        <dbReference type="Pfam" id="PF02826"/>
    </source>
</evidence>
<gene>
    <name evidence="12" type="ORF">BXZ70DRAFT_999385</name>
</gene>
<dbReference type="CDD" id="cd12169">
    <property type="entry name" value="PGDH_like_1"/>
    <property type="match status" value="1"/>
</dbReference>
<dbReference type="Pfam" id="PF18004">
    <property type="entry name" value="RPN2_C"/>
    <property type="match status" value="1"/>
</dbReference>
<dbReference type="Pfam" id="PF00389">
    <property type="entry name" value="2-Hacid_dh"/>
    <property type="match status" value="1"/>
</dbReference>
<dbReference type="Pfam" id="PF02826">
    <property type="entry name" value="2-Hacid_dh_C"/>
    <property type="match status" value="1"/>
</dbReference>
<evidence type="ECO:0000256" key="2">
    <source>
        <dbReference type="ARBA" id="ARBA00006308"/>
    </source>
</evidence>
<evidence type="ECO:0000256" key="4">
    <source>
        <dbReference type="ARBA" id="ARBA00022737"/>
    </source>
</evidence>
<dbReference type="InterPro" id="IPR006140">
    <property type="entry name" value="D-isomer_DH_NAD-bd"/>
</dbReference>
<reference evidence="12" key="1">
    <citation type="journal article" date="2021" name="New Phytol.">
        <title>Evolutionary innovations through gain and loss of genes in the ectomycorrhizal Boletales.</title>
        <authorList>
            <person name="Wu G."/>
            <person name="Miyauchi S."/>
            <person name="Morin E."/>
            <person name="Kuo A."/>
            <person name="Drula E."/>
            <person name="Varga T."/>
            <person name="Kohler A."/>
            <person name="Feng B."/>
            <person name="Cao Y."/>
            <person name="Lipzen A."/>
            <person name="Daum C."/>
            <person name="Hundley H."/>
            <person name="Pangilinan J."/>
            <person name="Johnson J."/>
            <person name="Barry K."/>
            <person name="LaButti K."/>
            <person name="Ng V."/>
            <person name="Ahrendt S."/>
            <person name="Min B."/>
            <person name="Choi I.G."/>
            <person name="Park H."/>
            <person name="Plett J.M."/>
            <person name="Magnuson J."/>
            <person name="Spatafora J.W."/>
            <person name="Nagy L.G."/>
            <person name="Henrissat B."/>
            <person name="Grigoriev I.V."/>
            <person name="Yang Z.L."/>
            <person name="Xu J."/>
            <person name="Martin F.M."/>
        </authorList>
    </citation>
    <scope>NUCLEOTIDE SEQUENCE</scope>
    <source>
        <strain evidence="12">KKN 215</strain>
    </source>
</reference>
<dbReference type="InterPro" id="IPR040623">
    <property type="entry name" value="RPN2_C"/>
</dbReference>
<dbReference type="InterPro" id="IPR002015">
    <property type="entry name" value="Proteasome/cyclosome_rpt"/>
</dbReference>
<dbReference type="Pfam" id="PF13646">
    <property type="entry name" value="HEAT_2"/>
    <property type="match status" value="1"/>
</dbReference>
<dbReference type="Pfam" id="PF01851">
    <property type="entry name" value="PC_rep"/>
    <property type="match status" value="1"/>
</dbReference>
<evidence type="ECO:0000259" key="8">
    <source>
        <dbReference type="Pfam" id="PF00389"/>
    </source>
</evidence>
<keyword evidence="4" id="KW-0677">Repeat</keyword>
<dbReference type="SUPFAM" id="SSF48371">
    <property type="entry name" value="ARM repeat"/>
    <property type="match status" value="1"/>
</dbReference>
<dbReference type="InterPro" id="IPR011989">
    <property type="entry name" value="ARM-like"/>
</dbReference>
<comment type="function">
    <text evidence="1">Acts as a regulatory subunit of the 26S proteasome which is involved in the ATP-dependent degradation of ubiquitinated proteins.</text>
</comment>
<evidence type="ECO:0000256" key="7">
    <source>
        <dbReference type="SAM" id="MobiDB-lite"/>
    </source>
</evidence>
<dbReference type="SUPFAM" id="SSF51735">
    <property type="entry name" value="NAD(P)-binding Rossmann-fold domains"/>
    <property type="match status" value="1"/>
</dbReference>
<evidence type="ECO:0000256" key="6">
    <source>
        <dbReference type="ARBA" id="ARBA00023002"/>
    </source>
</evidence>
<dbReference type="GO" id="GO:0034515">
    <property type="term" value="C:proteasome storage granule"/>
    <property type="evidence" value="ECO:0007669"/>
    <property type="project" value="TreeGrafter"/>
</dbReference>
<dbReference type="Proteomes" id="UP000813824">
    <property type="component" value="Unassembled WGS sequence"/>
</dbReference>
<dbReference type="GO" id="GO:0008540">
    <property type="term" value="C:proteasome regulatory particle, base subcomplex"/>
    <property type="evidence" value="ECO:0007669"/>
    <property type="project" value="TreeGrafter"/>
</dbReference>
<dbReference type="InterPro" id="IPR036291">
    <property type="entry name" value="NAD(P)-bd_dom_sf"/>
</dbReference>
<dbReference type="PANTHER" id="PTHR10943">
    <property type="entry name" value="26S PROTEASOME NON-ATPASE REGULATORY SUBUNIT"/>
    <property type="match status" value="1"/>
</dbReference>
<dbReference type="GO" id="GO:0043161">
    <property type="term" value="P:proteasome-mediated ubiquitin-dependent protein catabolic process"/>
    <property type="evidence" value="ECO:0007669"/>
    <property type="project" value="TreeGrafter"/>
</dbReference>
<evidence type="ECO:0000256" key="3">
    <source>
        <dbReference type="ARBA" id="ARBA00015684"/>
    </source>
</evidence>
<proteinExistence type="inferred from homology"/>
<evidence type="ECO:0000313" key="12">
    <source>
        <dbReference type="EMBL" id="KAH8102533.1"/>
    </source>
</evidence>
<dbReference type="GO" id="GO:0051287">
    <property type="term" value="F:NAD binding"/>
    <property type="evidence" value="ECO:0007669"/>
    <property type="project" value="InterPro"/>
</dbReference>
<name>A0A8K0URP7_9AGAR</name>
<feature type="domain" description="D-isomer specific 2-hydroxyacid dehydrogenase NAD-binding" evidence="9">
    <location>
        <begin position="1088"/>
        <end position="1263"/>
    </location>
</feature>
<dbReference type="GO" id="GO:0016616">
    <property type="term" value="F:oxidoreductase activity, acting on the CH-OH group of donors, NAD or NADP as acceptor"/>
    <property type="evidence" value="ECO:0007669"/>
    <property type="project" value="InterPro"/>
</dbReference>
<keyword evidence="6" id="KW-0560">Oxidoreductase</keyword>
<dbReference type="InterPro" id="IPR029753">
    <property type="entry name" value="D-isomer_DH_CS"/>
</dbReference>
<feature type="compositionally biased region" description="Basic and acidic residues" evidence="7">
    <location>
        <begin position="829"/>
        <end position="851"/>
    </location>
</feature>
<accession>A0A8K0URP7</accession>
<keyword evidence="13" id="KW-1185">Reference proteome</keyword>
<evidence type="ECO:0000256" key="5">
    <source>
        <dbReference type="ARBA" id="ARBA00022942"/>
    </source>
</evidence>
<dbReference type="FunFam" id="1.25.10.10:FF:000017">
    <property type="entry name" value="26S proteasome non-ATPase regulatory subunit 1"/>
    <property type="match status" value="1"/>
</dbReference>
<evidence type="ECO:0000259" key="10">
    <source>
        <dbReference type="Pfam" id="PF18004"/>
    </source>
</evidence>
<evidence type="ECO:0000256" key="1">
    <source>
        <dbReference type="ARBA" id="ARBA00002187"/>
    </source>
</evidence>